<reference evidence="1" key="1">
    <citation type="submission" date="2014-05" db="EMBL/GenBank/DDBJ databases">
        <authorList>
            <person name="Chronopoulou M."/>
        </authorList>
    </citation>
    <scope>NUCLEOTIDE SEQUENCE</scope>
    <source>
        <tissue evidence="1">Whole organism</tissue>
    </source>
</reference>
<sequence>MILLIPGKFSRGESSSAEFPPILINKFQVKRRKVKVSQFFTYLLSINF</sequence>
<evidence type="ECO:0000313" key="1">
    <source>
        <dbReference type="EMBL" id="CDW48949.1"/>
    </source>
</evidence>
<name>A0A0K2VER9_LEPSM</name>
<proteinExistence type="predicted"/>
<accession>A0A0K2VER9</accession>
<dbReference type="EMBL" id="HACA01031588">
    <property type="protein sequence ID" value="CDW48949.1"/>
    <property type="molecule type" value="Transcribed_RNA"/>
</dbReference>
<dbReference type="AlphaFoldDB" id="A0A0K2VER9"/>
<organism evidence="1">
    <name type="scientific">Lepeophtheirus salmonis</name>
    <name type="common">Salmon louse</name>
    <name type="synonym">Caligus salmonis</name>
    <dbReference type="NCBI Taxonomy" id="72036"/>
    <lineage>
        <taxon>Eukaryota</taxon>
        <taxon>Metazoa</taxon>
        <taxon>Ecdysozoa</taxon>
        <taxon>Arthropoda</taxon>
        <taxon>Crustacea</taxon>
        <taxon>Multicrustacea</taxon>
        <taxon>Hexanauplia</taxon>
        <taxon>Copepoda</taxon>
        <taxon>Siphonostomatoida</taxon>
        <taxon>Caligidae</taxon>
        <taxon>Lepeophtheirus</taxon>
    </lineage>
</organism>
<protein>
    <submittedName>
        <fullName evidence="1">Uncharacterized protein</fullName>
    </submittedName>
</protein>